<dbReference type="RefSeq" id="XP_052945563.1">
    <property type="nucleotide sequence ID" value="XM_053092948.1"/>
</dbReference>
<dbReference type="GeneID" id="77732153"/>
<dbReference type="Proteomes" id="UP001164286">
    <property type="component" value="Unassembled WGS sequence"/>
</dbReference>
<gene>
    <name evidence="2" type="ORF">MKK02DRAFT_44485</name>
</gene>
<feature type="region of interest" description="Disordered" evidence="1">
    <location>
        <begin position="455"/>
        <end position="488"/>
    </location>
</feature>
<proteinExistence type="predicted"/>
<protein>
    <submittedName>
        <fullName evidence="2">Uncharacterized protein</fullName>
    </submittedName>
</protein>
<dbReference type="AlphaFoldDB" id="A0AA38HAU4"/>
<sequence length="488" mass="54673">MAPRSKAKKVSAPSTSLIQATDLASTSSTSLPFPDSAPTLPSPLRRSSLRNHPSIIAEICQYLLPHQLARVLRVNRQCFEVAGQKLYRDIKIVPGAGYQRTNLAIPYRHKGLPSPTKSRLFEFVRTVDITESAAIWLDNAQITDMVCRRTGTPYALPHLRTLILRTDPVDIPAGRIVHPVAPWFLVGLQPEHLLLVGDLAALARISRYPHVYGSEPAHWPSVKRLEHIIPYKNPHPYPTPFIISSGDRDSVASFPNLLSYDIFFDISSSQQDLSITGMLRAELHFARTVAWTIRNSREVVPVTIWLSPLSETAFIQHKRLIKRAICQTLRADQYLETGCSQAFPLWDEARFLSRVAHVRAYMCSPAKMARWDCVRNGWADGVASRVWRSGVEEVGGEAGRVDWDDVQPGDDGADVLSVFEYDSEEEQGETESEEGENVGNFYGYSSYHQRWIYQGEHLSSDDSDVAGDAGDEGEEEDEGEDSDEVEEE</sequence>
<organism evidence="2 3">
    <name type="scientific">Dioszegia hungarica</name>
    <dbReference type="NCBI Taxonomy" id="4972"/>
    <lineage>
        <taxon>Eukaryota</taxon>
        <taxon>Fungi</taxon>
        <taxon>Dikarya</taxon>
        <taxon>Basidiomycota</taxon>
        <taxon>Agaricomycotina</taxon>
        <taxon>Tremellomycetes</taxon>
        <taxon>Tremellales</taxon>
        <taxon>Bulleribasidiaceae</taxon>
        <taxon>Dioszegia</taxon>
    </lineage>
</organism>
<dbReference type="EMBL" id="JAKWFO010000005">
    <property type="protein sequence ID" value="KAI9635786.1"/>
    <property type="molecule type" value="Genomic_DNA"/>
</dbReference>
<feature type="compositionally biased region" description="Acidic residues" evidence="1">
    <location>
        <begin position="422"/>
        <end position="436"/>
    </location>
</feature>
<evidence type="ECO:0000256" key="1">
    <source>
        <dbReference type="SAM" id="MobiDB-lite"/>
    </source>
</evidence>
<name>A0AA38HAU4_9TREE</name>
<reference evidence="2" key="1">
    <citation type="journal article" date="2022" name="G3 (Bethesda)">
        <title>High quality genome of the basidiomycete yeast Dioszegia hungarica PDD-24b-2 isolated from cloud water.</title>
        <authorList>
            <person name="Jarrige D."/>
            <person name="Haridas S."/>
            <person name="Bleykasten-Grosshans C."/>
            <person name="Joly M."/>
            <person name="Nadalig T."/>
            <person name="Sancelme M."/>
            <person name="Vuilleumier S."/>
            <person name="Grigoriev I.V."/>
            <person name="Amato P."/>
            <person name="Bringel F."/>
        </authorList>
    </citation>
    <scope>NUCLEOTIDE SEQUENCE</scope>
    <source>
        <strain evidence="2">PDD-24b-2</strain>
    </source>
</reference>
<feature type="region of interest" description="Disordered" evidence="1">
    <location>
        <begin position="26"/>
        <end position="46"/>
    </location>
</feature>
<feature type="compositionally biased region" description="Acidic residues" evidence="1">
    <location>
        <begin position="461"/>
        <end position="488"/>
    </location>
</feature>
<accession>A0AA38HAU4</accession>
<keyword evidence="3" id="KW-1185">Reference proteome</keyword>
<evidence type="ECO:0000313" key="2">
    <source>
        <dbReference type="EMBL" id="KAI9635786.1"/>
    </source>
</evidence>
<feature type="region of interest" description="Disordered" evidence="1">
    <location>
        <begin position="422"/>
        <end position="441"/>
    </location>
</feature>
<comment type="caution">
    <text evidence="2">The sequence shown here is derived from an EMBL/GenBank/DDBJ whole genome shotgun (WGS) entry which is preliminary data.</text>
</comment>
<evidence type="ECO:0000313" key="3">
    <source>
        <dbReference type="Proteomes" id="UP001164286"/>
    </source>
</evidence>